<dbReference type="EMBL" id="AODM01000059">
    <property type="protein sequence ID" value="EUJ48481.1"/>
    <property type="molecule type" value="Genomic_DNA"/>
</dbReference>
<protein>
    <submittedName>
        <fullName evidence="1">Uncharacterized protein</fullName>
    </submittedName>
</protein>
<proteinExistence type="predicted"/>
<organism evidence="1 2">
    <name type="scientific">Listeria fleischmannii FSL S10-1203</name>
    <dbReference type="NCBI Taxonomy" id="1265822"/>
    <lineage>
        <taxon>Bacteria</taxon>
        <taxon>Bacillati</taxon>
        <taxon>Bacillota</taxon>
        <taxon>Bacilli</taxon>
        <taxon>Bacillales</taxon>
        <taxon>Listeriaceae</taxon>
        <taxon>Listeria</taxon>
    </lineage>
</organism>
<sequence length="32" mass="3391">MKKKLVAALIFILSITLVLAGCGSSDKANEKK</sequence>
<evidence type="ECO:0000313" key="1">
    <source>
        <dbReference type="EMBL" id="EUJ48481.1"/>
    </source>
</evidence>
<dbReference type="Proteomes" id="UP000019241">
    <property type="component" value="Unassembled WGS sequence"/>
</dbReference>
<dbReference type="AlphaFoldDB" id="W7D844"/>
<comment type="caution">
    <text evidence="1">The sequence shown here is derived from an EMBL/GenBank/DDBJ whole genome shotgun (WGS) entry which is preliminary data.</text>
</comment>
<dbReference type="PROSITE" id="PS51257">
    <property type="entry name" value="PROKAR_LIPOPROTEIN"/>
    <property type="match status" value="1"/>
</dbReference>
<reference evidence="1 2" key="1">
    <citation type="submission" date="2012-12" db="EMBL/GenBank/DDBJ databases">
        <title>Novel taxa of Listeriaceae from agricultural environments in the United States.</title>
        <authorList>
            <person name="den Bakker H.C."/>
            <person name="Allred A."/>
            <person name="Warchocki S."/>
            <person name="Wright E.M."/>
            <person name="Burrell A."/>
            <person name="Nightingale K.K."/>
            <person name="Kephart D."/>
            <person name="Wiedmann M."/>
        </authorList>
    </citation>
    <scope>NUCLEOTIDE SEQUENCE [LARGE SCALE GENOMIC DNA]</scope>
    <source>
        <strain evidence="1 2">FSL S10-1203</strain>
    </source>
</reference>
<evidence type="ECO:0000313" key="2">
    <source>
        <dbReference type="Proteomes" id="UP000019241"/>
    </source>
</evidence>
<gene>
    <name evidence="1" type="ORF">MCOL2_17232</name>
</gene>
<name>W7D844_9LIST</name>
<accession>W7D844</accession>